<keyword evidence="6" id="KW-0156">Chromatin regulator</keyword>
<dbReference type="PROSITE" id="PS50280">
    <property type="entry name" value="SET"/>
    <property type="match status" value="1"/>
</dbReference>
<evidence type="ECO:0000256" key="9">
    <source>
        <dbReference type="PROSITE-ProRule" id="PRU00358"/>
    </source>
</evidence>
<comment type="subcellular location">
    <subcellularLocation>
        <location evidence="1">Chromosome</location>
        <location evidence="1">Centromere</location>
    </subcellularLocation>
    <subcellularLocation>
        <location evidence="9">Nucleus</location>
    </subcellularLocation>
</comment>
<dbReference type="PROSITE" id="PS51575">
    <property type="entry name" value="SAM_MT43_SUVAR39_2"/>
    <property type="match status" value="1"/>
</dbReference>
<feature type="region of interest" description="Disordered" evidence="10">
    <location>
        <begin position="126"/>
        <end position="145"/>
    </location>
</feature>
<evidence type="ECO:0000313" key="15">
    <source>
        <dbReference type="EMBL" id="KAK8546413.1"/>
    </source>
</evidence>
<evidence type="ECO:0000259" key="14">
    <source>
        <dbReference type="PROSITE" id="PS51015"/>
    </source>
</evidence>
<sequence length="751" mass="83965">MTSTPKKKGTKQRRLEGTQIILTTKLPISLSTGHCFVHKQVRMEKNEVGDKSRVLDVKPLRTLVPQFPEASNGPPFFCAPPNAEFPSGFSSFFPFSGPQGSQSIPGLNKNEFYSTAVPIRAFRAEPPASDGQNVHEHKSSVSSSVKKKAKKRKAFDFAFTTLSNFNPGISLSERDDGNRELVENVLWRFDALRRKLSQMEDATELAGIIKRSVLKASNIMMSEGVRTNVRKRIGVVPGVEIGDIFFFRFELCLVGLHAQAMAGIDPMPMKGDLEGERVAVSIVSSGGYDDDVEDPDVLVYTGHGGNASGDKEASDQKLVRGNLALERSLHRANEVRVIRGFQDFAHQASKVYVYDGIYKVQESWVEKGKSGCNMFKYKLVRIPGQKDAFATWKLIQKWKEGLSSRDGLILPDLTSGAESIPVSLVNEVDDEKGPAHFTYLTTVKYSKPLKVLQPSFSCDCREACQAGNSNCCCIKKNAGDLPYTAHGILVCRKPMIYECGSSCPCLRNCKNRVTQTGFKVHFEVFKTKDRGWGLRSWDPIRAGTFICEYAGEVIDKINTRQDGGDGEGNEFVFQTNRVYESFKWNYEPELVGEESSDTTEDYDIPSPLIISSKNSGNVARFMNHSCSPNVFWQPIMYERNNEVLLHVAFFAKRHIPPMTELTYDYGVPRSDESENNKVEYGKNKCLCGSPKCREYASHHRSVQFHPSLPPIYSRSPLFCRSSPRPPVHDPTPLLSSSFRQTSKLTKVPSSR</sequence>
<gene>
    <name evidence="15" type="ORF">V6N12_027199</name>
</gene>
<dbReference type="InterPro" id="IPR007728">
    <property type="entry name" value="Pre-SET_dom"/>
</dbReference>
<dbReference type="PROSITE" id="PS51015">
    <property type="entry name" value="YDG"/>
    <property type="match status" value="1"/>
</dbReference>
<evidence type="ECO:0000256" key="2">
    <source>
        <dbReference type="ARBA" id="ARBA00022454"/>
    </source>
</evidence>
<name>A0ABR2DU11_9ROSI</name>
<dbReference type="InterPro" id="IPR036987">
    <property type="entry name" value="SRA-YDG_sf"/>
</dbReference>
<keyword evidence="8" id="KW-0137">Centromere</keyword>
<dbReference type="PROSITE" id="PS50868">
    <property type="entry name" value="POST_SET"/>
    <property type="match status" value="1"/>
</dbReference>
<keyword evidence="3" id="KW-0489">Methyltransferase</keyword>
<dbReference type="InterPro" id="IPR001214">
    <property type="entry name" value="SET_dom"/>
</dbReference>
<evidence type="ECO:0000256" key="4">
    <source>
        <dbReference type="ARBA" id="ARBA00022679"/>
    </source>
</evidence>
<feature type="region of interest" description="Disordered" evidence="10">
    <location>
        <begin position="722"/>
        <end position="751"/>
    </location>
</feature>
<dbReference type="InterPro" id="IPR051357">
    <property type="entry name" value="H3K9_HMTase_SUVAR3-9"/>
</dbReference>
<dbReference type="InterPro" id="IPR003105">
    <property type="entry name" value="SRA_YDG"/>
</dbReference>
<evidence type="ECO:0000256" key="3">
    <source>
        <dbReference type="ARBA" id="ARBA00022603"/>
    </source>
</evidence>
<evidence type="ECO:0000256" key="10">
    <source>
        <dbReference type="SAM" id="MobiDB-lite"/>
    </source>
</evidence>
<feature type="domain" description="Pre-SET" evidence="12">
    <location>
        <begin position="456"/>
        <end position="517"/>
    </location>
</feature>
<keyword evidence="2" id="KW-0158">Chromosome</keyword>
<protein>
    <submittedName>
        <fullName evidence="15">Uncharacterized protein</fullName>
    </submittedName>
</protein>
<reference evidence="15 16" key="1">
    <citation type="journal article" date="2024" name="G3 (Bethesda)">
        <title>Genome assembly of Hibiscus sabdariffa L. provides insights into metabolisms of medicinal natural products.</title>
        <authorList>
            <person name="Kim T."/>
        </authorList>
    </citation>
    <scope>NUCLEOTIDE SEQUENCE [LARGE SCALE GENOMIC DNA]</scope>
    <source>
        <strain evidence="15">TK-2024</strain>
        <tissue evidence="15">Old leaves</tissue>
    </source>
</reference>
<keyword evidence="7 9" id="KW-0539">Nucleus</keyword>
<feature type="domain" description="Post-SET" evidence="13">
    <location>
        <begin position="681"/>
        <end position="697"/>
    </location>
</feature>
<dbReference type="SMART" id="SM00466">
    <property type="entry name" value="SRA"/>
    <property type="match status" value="1"/>
</dbReference>
<dbReference type="SMART" id="SM00317">
    <property type="entry name" value="SET"/>
    <property type="match status" value="1"/>
</dbReference>
<evidence type="ECO:0000256" key="1">
    <source>
        <dbReference type="ARBA" id="ARBA00004584"/>
    </source>
</evidence>
<keyword evidence="4" id="KW-0808">Transferase</keyword>
<proteinExistence type="predicted"/>
<keyword evidence="16" id="KW-1185">Reference proteome</keyword>
<organism evidence="15 16">
    <name type="scientific">Hibiscus sabdariffa</name>
    <name type="common">roselle</name>
    <dbReference type="NCBI Taxonomy" id="183260"/>
    <lineage>
        <taxon>Eukaryota</taxon>
        <taxon>Viridiplantae</taxon>
        <taxon>Streptophyta</taxon>
        <taxon>Embryophyta</taxon>
        <taxon>Tracheophyta</taxon>
        <taxon>Spermatophyta</taxon>
        <taxon>Magnoliopsida</taxon>
        <taxon>eudicotyledons</taxon>
        <taxon>Gunneridae</taxon>
        <taxon>Pentapetalae</taxon>
        <taxon>rosids</taxon>
        <taxon>malvids</taxon>
        <taxon>Malvales</taxon>
        <taxon>Malvaceae</taxon>
        <taxon>Malvoideae</taxon>
        <taxon>Hibiscus</taxon>
    </lineage>
</organism>
<evidence type="ECO:0000259" key="13">
    <source>
        <dbReference type="PROSITE" id="PS50868"/>
    </source>
</evidence>
<dbReference type="EMBL" id="JBBPBM010000023">
    <property type="protein sequence ID" value="KAK8546413.1"/>
    <property type="molecule type" value="Genomic_DNA"/>
</dbReference>
<feature type="domain" description="YDG" evidence="14">
    <location>
        <begin position="234"/>
        <end position="381"/>
    </location>
</feature>
<dbReference type="Pfam" id="PF05033">
    <property type="entry name" value="Pre-SET"/>
    <property type="match status" value="1"/>
</dbReference>
<dbReference type="Pfam" id="PF00856">
    <property type="entry name" value="SET"/>
    <property type="match status" value="1"/>
</dbReference>
<keyword evidence="5" id="KW-0949">S-adenosyl-L-methionine</keyword>
<evidence type="ECO:0000256" key="7">
    <source>
        <dbReference type="ARBA" id="ARBA00023242"/>
    </source>
</evidence>
<evidence type="ECO:0000313" key="16">
    <source>
        <dbReference type="Proteomes" id="UP001472677"/>
    </source>
</evidence>
<dbReference type="InterPro" id="IPR015947">
    <property type="entry name" value="PUA-like_sf"/>
</dbReference>
<dbReference type="Pfam" id="PF02182">
    <property type="entry name" value="SAD_SRA"/>
    <property type="match status" value="1"/>
</dbReference>
<dbReference type="Gene3D" id="2.30.280.10">
    <property type="entry name" value="SRA-YDG"/>
    <property type="match status" value="1"/>
</dbReference>
<evidence type="ECO:0000259" key="12">
    <source>
        <dbReference type="PROSITE" id="PS50867"/>
    </source>
</evidence>
<evidence type="ECO:0000256" key="6">
    <source>
        <dbReference type="ARBA" id="ARBA00022853"/>
    </source>
</evidence>
<comment type="caution">
    <text evidence="15">The sequence shown here is derived from an EMBL/GenBank/DDBJ whole genome shotgun (WGS) entry which is preliminary data.</text>
</comment>
<dbReference type="InterPro" id="IPR046341">
    <property type="entry name" value="SET_dom_sf"/>
</dbReference>
<dbReference type="Gene3D" id="2.170.270.10">
    <property type="entry name" value="SET domain"/>
    <property type="match status" value="1"/>
</dbReference>
<dbReference type="SUPFAM" id="SSF88697">
    <property type="entry name" value="PUA domain-like"/>
    <property type="match status" value="1"/>
</dbReference>
<dbReference type="SMART" id="SM00468">
    <property type="entry name" value="PreSET"/>
    <property type="match status" value="1"/>
</dbReference>
<evidence type="ECO:0000256" key="8">
    <source>
        <dbReference type="ARBA" id="ARBA00023328"/>
    </source>
</evidence>
<dbReference type="InterPro" id="IPR025794">
    <property type="entry name" value="H3-K9-MeTrfase_plant"/>
</dbReference>
<feature type="compositionally biased region" description="Polar residues" evidence="10">
    <location>
        <begin position="733"/>
        <end position="751"/>
    </location>
</feature>
<dbReference type="PROSITE" id="PS50867">
    <property type="entry name" value="PRE_SET"/>
    <property type="match status" value="1"/>
</dbReference>
<dbReference type="Proteomes" id="UP001472677">
    <property type="component" value="Unassembled WGS sequence"/>
</dbReference>
<dbReference type="SUPFAM" id="SSF82199">
    <property type="entry name" value="SET domain"/>
    <property type="match status" value="1"/>
</dbReference>
<accession>A0ABR2DU11</accession>
<feature type="domain" description="SET" evidence="11">
    <location>
        <begin position="520"/>
        <end position="666"/>
    </location>
</feature>
<evidence type="ECO:0000256" key="5">
    <source>
        <dbReference type="ARBA" id="ARBA00022691"/>
    </source>
</evidence>
<dbReference type="PANTHER" id="PTHR45660:SF73">
    <property type="entry name" value="HISTONE-LYSINE N-METHYLTRANSFERASE, H3 LYSINE-9 SPECIFIC SUVH1"/>
    <property type="match status" value="1"/>
</dbReference>
<evidence type="ECO:0000259" key="11">
    <source>
        <dbReference type="PROSITE" id="PS50280"/>
    </source>
</evidence>
<dbReference type="InterPro" id="IPR003616">
    <property type="entry name" value="Post-SET_dom"/>
</dbReference>
<dbReference type="PANTHER" id="PTHR45660">
    <property type="entry name" value="HISTONE-LYSINE N-METHYLTRANSFERASE SETMAR"/>
    <property type="match status" value="1"/>
</dbReference>